<evidence type="ECO:0000313" key="2">
    <source>
        <dbReference type="Proteomes" id="UP000248887"/>
    </source>
</evidence>
<protein>
    <submittedName>
        <fullName evidence="1">Uncharacterized protein</fullName>
    </submittedName>
</protein>
<gene>
    <name evidence="1" type="ORF">DI549_20490</name>
</gene>
<comment type="caution">
    <text evidence="1">The sequence shown here is derived from an EMBL/GenBank/DDBJ whole genome shotgun (WGS) entry which is preliminary data.</text>
</comment>
<accession>A0A2W5QQI1</accession>
<dbReference type="AlphaFoldDB" id="A0A2W5QQI1"/>
<proteinExistence type="predicted"/>
<organism evidence="1 2">
    <name type="scientific">Ancylobacter novellus</name>
    <name type="common">Thiobacillus novellus</name>
    <dbReference type="NCBI Taxonomy" id="921"/>
    <lineage>
        <taxon>Bacteria</taxon>
        <taxon>Pseudomonadati</taxon>
        <taxon>Pseudomonadota</taxon>
        <taxon>Alphaproteobacteria</taxon>
        <taxon>Hyphomicrobiales</taxon>
        <taxon>Xanthobacteraceae</taxon>
        <taxon>Ancylobacter</taxon>
    </lineage>
</organism>
<name>A0A2W5QQI1_ANCNO</name>
<dbReference type="EMBL" id="QFQD01000094">
    <property type="protein sequence ID" value="PZQ79286.1"/>
    <property type="molecule type" value="Genomic_DNA"/>
</dbReference>
<evidence type="ECO:0000313" key="1">
    <source>
        <dbReference type="EMBL" id="PZQ79286.1"/>
    </source>
</evidence>
<dbReference type="Proteomes" id="UP000248887">
    <property type="component" value="Unassembled WGS sequence"/>
</dbReference>
<sequence>MNVLELKAARAKARGGAWVKDIALGELETSIDVKARSLRNADFEKLRGELVRALPPEHQEKLPDDVGERILAEALVGAVVVDWSLDEPCTVELLTDPEIGVYLRGAMRSRPTKKTDRYPALVAGVGRQP</sequence>
<reference evidence="1 2" key="1">
    <citation type="submission" date="2017-08" db="EMBL/GenBank/DDBJ databases">
        <title>Infants hospitalized years apart are colonized by the same room-sourced microbial strains.</title>
        <authorList>
            <person name="Brooks B."/>
            <person name="Olm M.R."/>
            <person name="Firek B.A."/>
            <person name="Baker R."/>
            <person name="Thomas B.C."/>
            <person name="Morowitz M.J."/>
            <person name="Banfield J.F."/>
        </authorList>
    </citation>
    <scope>NUCLEOTIDE SEQUENCE [LARGE SCALE GENOMIC DNA]</scope>
    <source>
        <strain evidence="1">S2_005_001_R2_27</strain>
    </source>
</reference>